<feature type="region of interest" description="Disordered" evidence="1">
    <location>
        <begin position="418"/>
        <end position="480"/>
    </location>
</feature>
<comment type="caution">
    <text evidence="4">The sequence shown here is derived from an EMBL/GenBank/DDBJ whole genome shotgun (WGS) entry which is preliminary data.</text>
</comment>
<protein>
    <submittedName>
        <fullName evidence="4">Regulatory sensor-transducer, BlaR1/MecR1 family / TonB-dependent receptor</fullName>
    </submittedName>
</protein>
<feature type="transmembrane region" description="Helical" evidence="2">
    <location>
        <begin position="87"/>
        <end position="108"/>
    </location>
</feature>
<proteinExistence type="predicted"/>
<keyword evidence="2" id="KW-0812">Transmembrane</keyword>
<accession>H7FVS6</accession>
<dbReference type="PANTHER" id="PTHR34978">
    <property type="entry name" value="POSSIBLE SENSOR-TRANSDUCER PROTEIN BLAR"/>
    <property type="match status" value="1"/>
</dbReference>
<feature type="domain" description="Peptidase M56" evidence="3">
    <location>
        <begin position="153"/>
        <end position="254"/>
    </location>
</feature>
<feature type="compositionally biased region" description="Pro residues" evidence="1">
    <location>
        <begin position="445"/>
        <end position="454"/>
    </location>
</feature>
<keyword evidence="2" id="KW-1133">Transmembrane helix</keyword>
<reference evidence="4 5" key="1">
    <citation type="journal article" date="2014" name="Acta Crystallogr. D">
        <title>Structure-based characterization and antifreeze properties of a hyperactive ice-binding protein from the Antarctic bacterium Flavobacterium frigoris PS1.</title>
        <authorList>
            <person name="Do H."/>
            <person name="Kim S.J."/>
            <person name="Kim H.J."/>
            <person name="Lee J.H."/>
        </authorList>
    </citation>
    <scope>NUCLEOTIDE SEQUENCE [LARGE SCALE GENOMIC DNA]</scope>
    <source>
        <strain evidence="4 5">PS1</strain>
    </source>
</reference>
<gene>
    <name evidence="4" type="ORF">HJ01_03210</name>
</gene>
<dbReference type="AlphaFoldDB" id="H7FVS6"/>
<dbReference type="EMBL" id="AHKF01000025">
    <property type="protein sequence ID" value="EIA07407.1"/>
    <property type="molecule type" value="Genomic_DNA"/>
</dbReference>
<feature type="transmembrane region" description="Helical" evidence="2">
    <location>
        <begin position="6"/>
        <end position="25"/>
    </location>
</feature>
<evidence type="ECO:0000313" key="5">
    <source>
        <dbReference type="Proteomes" id="UP000005566"/>
    </source>
</evidence>
<evidence type="ECO:0000259" key="3">
    <source>
        <dbReference type="Pfam" id="PF05569"/>
    </source>
</evidence>
<dbReference type="PANTHER" id="PTHR34978:SF3">
    <property type="entry name" value="SLR0241 PROTEIN"/>
    <property type="match status" value="1"/>
</dbReference>
<dbReference type="STRING" id="1086011.HJ01_03210"/>
<dbReference type="CDD" id="cd07341">
    <property type="entry name" value="M56_BlaR1_MecR1_like"/>
    <property type="match status" value="1"/>
</dbReference>
<sequence length="544" mass="62438">MEILFIYLLKSSGLITLFFLAYYFLLQKETFFTSNRWFLIAGLITSALLPLLVFTKTIWVEASATAIDWSHIPAVIPIKKSTYEIDWFLTIGMIYTLGIMGFLIRFGLDYYSLTKVFKGKTIQQQADFKFIDVNEKLAPFSFFNTIVYNSALYSRMELENIIEHEKVHSEQKHTVDVLVTRLFSIMFWFNPIIWLYQKAILQNLEFIADSEALLKISDKKAYQITLLKITTHENCVALSNHFYQSLIKKRIVMLNKNQSKKSNSWKYLSILPALIAFVFLFQINVVAQEKVKETKSVTVIKNSADIANGKESSNTHNDTVKKTVTVKVIKNGDTDEDTTIYIDGKEASQAELDALDANAVKTMDVNKNGQSSTIKIITKNSDHIPDETEIYIDGKKTSKKELDELDPNMIAQVDVQKSDANNTKRNTIRVVTKTRTQTENNGDKPNPPTPPQFPKGPLLAAPQMSNLPAAPSPPKNIKDRKSMAEFEEKMKEFEKKMESFEPDMTAYEKKIEEIMAKREAIFEKEMKKYEKAMEKYREAIEKNN</sequence>
<feature type="transmembrane region" description="Helical" evidence="2">
    <location>
        <begin position="37"/>
        <end position="59"/>
    </location>
</feature>
<evidence type="ECO:0000256" key="1">
    <source>
        <dbReference type="SAM" id="MobiDB-lite"/>
    </source>
</evidence>
<name>H7FVS6_FLAFP</name>
<dbReference type="InterPro" id="IPR052173">
    <property type="entry name" value="Beta-lactam_resp_regulator"/>
</dbReference>
<dbReference type="eggNOG" id="COG4219">
    <property type="taxonomic scope" value="Bacteria"/>
</dbReference>
<dbReference type="RefSeq" id="WP_007139387.1">
    <property type="nucleotide sequence ID" value="NZ_AHKF01000025.1"/>
</dbReference>
<keyword evidence="4" id="KW-0675">Receptor</keyword>
<dbReference type="PATRIC" id="fig|1086011.3.peg.3145"/>
<dbReference type="InterPro" id="IPR008756">
    <property type="entry name" value="Peptidase_M56"/>
</dbReference>
<feature type="transmembrane region" description="Helical" evidence="2">
    <location>
        <begin position="267"/>
        <end position="287"/>
    </location>
</feature>
<evidence type="ECO:0000256" key="2">
    <source>
        <dbReference type="SAM" id="Phobius"/>
    </source>
</evidence>
<dbReference type="Proteomes" id="UP000005566">
    <property type="component" value="Unassembled WGS sequence"/>
</dbReference>
<keyword evidence="5" id="KW-1185">Reference proteome</keyword>
<organism evidence="4 5">
    <name type="scientific">Flavobacterium frigoris (strain PS1)</name>
    <dbReference type="NCBI Taxonomy" id="1086011"/>
    <lineage>
        <taxon>Bacteria</taxon>
        <taxon>Pseudomonadati</taxon>
        <taxon>Bacteroidota</taxon>
        <taxon>Flavobacteriia</taxon>
        <taxon>Flavobacteriales</taxon>
        <taxon>Flavobacteriaceae</taxon>
        <taxon>Flavobacterium</taxon>
    </lineage>
</organism>
<keyword evidence="2" id="KW-0472">Membrane</keyword>
<evidence type="ECO:0000313" key="4">
    <source>
        <dbReference type="EMBL" id="EIA07407.1"/>
    </source>
</evidence>
<dbReference type="Pfam" id="PF05569">
    <property type="entry name" value="Peptidase_M56"/>
    <property type="match status" value="1"/>
</dbReference>